<proteinExistence type="predicted"/>
<reference evidence="4" key="1">
    <citation type="submission" date="2013-08" db="EMBL/GenBank/DDBJ databases">
        <authorList>
            <person name="Mendez C."/>
            <person name="Richter M."/>
            <person name="Ferrer M."/>
            <person name="Sanchez J."/>
        </authorList>
    </citation>
    <scope>NUCLEOTIDE SEQUENCE</scope>
</reference>
<gene>
    <name evidence="4" type="ORF">B1B_16288</name>
</gene>
<evidence type="ECO:0000259" key="3">
    <source>
        <dbReference type="Pfam" id="PF06745"/>
    </source>
</evidence>
<organism evidence="4">
    <name type="scientific">mine drainage metagenome</name>
    <dbReference type="NCBI Taxonomy" id="410659"/>
    <lineage>
        <taxon>unclassified sequences</taxon>
        <taxon>metagenomes</taxon>
        <taxon>ecological metagenomes</taxon>
    </lineage>
</organism>
<sequence>LSTFEFFDPKVMADHRLTFLDVPVLYDKLGLQREELSSEDIDLLVGSIVKLASELKVQRLVLDSITSVCYRVRQDEKIRDLILKLGKGLSDIDCTSILVSEIGPQENRYSLYGVEEAIADGVLLLGNVQRRGDLLRTLKVIKMRGTTHSRAQYVLDLTPLGILLAPYLKGGRSWEGT</sequence>
<evidence type="ECO:0000256" key="1">
    <source>
        <dbReference type="ARBA" id="ARBA00022741"/>
    </source>
</evidence>
<dbReference type="GO" id="GO:0016301">
    <property type="term" value="F:kinase activity"/>
    <property type="evidence" value="ECO:0007669"/>
    <property type="project" value="UniProtKB-KW"/>
</dbReference>
<evidence type="ECO:0000256" key="2">
    <source>
        <dbReference type="ARBA" id="ARBA00022840"/>
    </source>
</evidence>
<keyword evidence="4" id="KW-0808">Transferase</keyword>
<accession>T0YVG2</accession>
<keyword evidence="1" id="KW-0547">Nucleotide-binding</keyword>
<dbReference type="InterPro" id="IPR027417">
    <property type="entry name" value="P-loop_NTPase"/>
</dbReference>
<dbReference type="PANTHER" id="PTHR43637">
    <property type="entry name" value="UPF0273 PROTEIN TM_0370"/>
    <property type="match status" value="1"/>
</dbReference>
<keyword evidence="2" id="KW-0067">ATP-binding</keyword>
<keyword evidence="4" id="KW-0418">Kinase</keyword>
<dbReference type="EMBL" id="AUZY01010835">
    <property type="protein sequence ID" value="EQD37023.1"/>
    <property type="molecule type" value="Genomic_DNA"/>
</dbReference>
<evidence type="ECO:0000313" key="4">
    <source>
        <dbReference type="EMBL" id="EQD37023.1"/>
    </source>
</evidence>
<feature type="non-terminal residue" evidence="4">
    <location>
        <position position="1"/>
    </location>
</feature>
<dbReference type="SUPFAM" id="SSF52540">
    <property type="entry name" value="P-loop containing nucleoside triphosphate hydrolases"/>
    <property type="match status" value="1"/>
</dbReference>
<dbReference type="AlphaFoldDB" id="T0YVG2"/>
<feature type="domain" description="KaiC-like" evidence="3">
    <location>
        <begin position="34"/>
        <end position="164"/>
    </location>
</feature>
<dbReference type="GO" id="GO:0005524">
    <property type="term" value="F:ATP binding"/>
    <property type="evidence" value="ECO:0007669"/>
    <property type="project" value="UniProtKB-KW"/>
</dbReference>
<dbReference type="InterPro" id="IPR014774">
    <property type="entry name" value="KaiC-like_dom"/>
</dbReference>
<dbReference type="Pfam" id="PF06745">
    <property type="entry name" value="ATPase"/>
    <property type="match status" value="1"/>
</dbReference>
<dbReference type="Gene3D" id="3.40.50.300">
    <property type="entry name" value="P-loop containing nucleotide triphosphate hydrolases"/>
    <property type="match status" value="1"/>
</dbReference>
<comment type="caution">
    <text evidence="4">The sequence shown here is derived from an EMBL/GenBank/DDBJ whole genome shotgun (WGS) entry which is preliminary data.</text>
</comment>
<reference evidence="4" key="2">
    <citation type="journal article" date="2014" name="ISME J.">
        <title>Microbial stratification in low pH oxic and suboxic macroscopic growths along an acid mine drainage.</title>
        <authorList>
            <person name="Mendez-Garcia C."/>
            <person name="Mesa V."/>
            <person name="Sprenger R.R."/>
            <person name="Richter M."/>
            <person name="Diez M.S."/>
            <person name="Solano J."/>
            <person name="Bargiela R."/>
            <person name="Golyshina O.V."/>
            <person name="Manteca A."/>
            <person name="Ramos J.L."/>
            <person name="Gallego J.R."/>
            <person name="Llorente I."/>
            <person name="Martins Dos Santos V.A."/>
            <person name="Jensen O.N."/>
            <person name="Pelaez A.I."/>
            <person name="Sanchez J."/>
            <person name="Ferrer M."/>
        </authorList>
    </citation>
    <scope>NUCLEOTIDE SEQUENCE</scope>
</reference>
<protein>
    <submittedName>
        <fullName evidence="4">Circadian clock protein kinase KaiC</fullName>
    </submittedName>
</protein>
<name>T0YVG2_9ZZZZ</name>